<organism evidence="10 11">
    <name type="scientific">Jiangella anatolica</name>
    <dbReference type="NCBI Taxonomy" id="2670374"/>
    <lineage>
        <taxon>Bacteria</taxon>
        <taxon>Bacillati</taxon>
        <taxon>Actinomycetota</taxon>
        <taxon>Actinomycetes</taxon>
        <taxon>Jiangellales</taxon>
        <taxon>Jiangellaceae</taxon>
        <taxon>Jiangella</taxon>
    </lineage>
</organism>
<feature type="domain" description="ABC transmembrane type-1" evidence="9">
    <location>
        <begin position="124"/>
        <end position="321"/>
    </location>
</feature>
<gene>
    <name evidence="10" type="ORF">C1I92_12110</name>
</gene>
<protein>
    <submittedName>
        <fullName evidence="10">Peptide ABC transporter permease</fullName>
    </submittedName>
</protein>
<evidence type="ECO:0000256" key="1">
    <source>
        <dbReference type="ARBA" id="ARBA00004651"/>
    </source>
</evidence>
<keyword evidence="2 7" id="KW-0813">Transport</keyword>
<dbReference type="Pfam" id="PF00528">
    <property type="entry name" value="BPD_transp_1"/>
    <property type="match status" value="1"/>
</dbReference>
<keyword evidence="5 7" id="KW-1133">Transmembrane helix</keyword>
<feature type="transmembrane region" description="Helical" evidence="7">
    <location>
        <begin position="195"/>
        <end position="214"/>
    </location>
</feature>
<evidence type="ECO:0000256" key="5">
    <source>
        <dbReference type="ARBA" id="ARBA00022989"/>
    </source>
</evidence>
<evidence type="ECO:0000313" key="10">
    <source>
        <dbReference type="EMBL" id="PZF83513.1"/>
    </source>
</evidence>
<dbReference type="RefSeq" id="WP_111254917.1">
    <property type="nucleotide sequence ID" value="NZ_POTW01000024.1"/>
</dbReference>
<feature type="transmembrane region" description="Helical" evidence="7">
    <location>
        <begin position="126"/>
        <end position="151"/>
    </location>
</feature>
<dbReference type="PANTHER" id="PTHR43386:SF6">
    <property type="entry name" value="ABC TRANSPORTER PERMEASE PROTEIN"/>
    <property type="match status" value="1"/>
</dbReference>
<name>A0A2W2CTM4_9ACTN</name>
<feature type="region of interest" description="Disordered" evidence="8">
    <location>
        <begin position="1"/>
        <end position="48"/>
    </location>
</feature>
<keyword evidence="11" id="KW-1185">Reference proteome</keyword>
<evidence type="ECO:0000256" key="2">
    <source>
        <dbReference type="ARBA" id="ARBA00022448"/>
    </source>
</evidence>
<comment type="similarity">
    <text evidence="7">Belongs to the binding-protein-dependent transport system permease family.</text>
</comment>
<dbReference type="Pfam" id="PF12911">
    <property type="entry name" value="OppC_N"/>
    <property type="match status" value="1"/>
</dbReference>
<dbReference type="GO" id="GO:0005886">
    <property type="term" value="C:plasma membrane"/>
    <property type="evidence" value="ECO:0007669"/>
    <property type="project" value="UniProtKB-SubCell"/>
</dbReference>
<reference evidence="10 11" key="1">
    <citation type="submission" date="2018-01" db="EMBL/GenBank/DDBJ databases">
        <title>Draft genome sequence of Jiangella sp. GTF31.</title>
        <authorList>
            <person name="Sahin N."/>
            <person name="Ay H."/>
            <person name="Saygin H."/>
        </authorList>
    </citation>
    <scope>NUCLEOTIDE SEQUENCE [LARGE SCALE GENOMIC DNA]</scope>
    <source>
        <strain evidence="10 11">GTF31</strain>
    </source>
</reference>
<evidence type="ECO:0000259" key="9">
    <source>
        <dbReference type="PROSITE" id="PS50928"/>
    </source>
</evidence>
<evidence type="ECO:0000313" key="11">
    <source>
        <dbReference type="Proteomes" id="UP000248764"/>
    </source>
</evidence>
<evidence type="ECO:0000256" key="7">
    <source>
        <dbReference type="RuleBase" id="RU363032"/>
    </source>
</evidence>
<dbReference type="AlphaFoldDB" id="A0A2W2CTM4"/>
<evidence type="ECO:0000256" key="6">
    <source>
        <dbReference type="ARBA" id="ARBA00023136"/>
    </source>
</evidence>
<feature type="transmembrane region" description="Helical" evidence="7">
    <location>
        <begin position="163"/>
        <end position="183"/>
    </location>
</feature>
<comment type="caution">
    <text evidence="10">The sequence shown here is derived from an EMBL/GenBank/DDBJ whole genome shotgun (WGS) entry which is preliminary data.</text>
</comment>
<dbReference type="CDD" id="cd06261">
    <property type="entry name" value="TM_PBP2"/>
    <property type="match status" value="1"/>
</dbReference>
<dbReference type="GO" id="GO:0055085">
    <property type="term" value="P:transmembrane transport"/>
    <property type="evidence" value="ECO:0007669"/>
    <property type="project" value="InterPro"/>
</dbReference>
<keyword evidence="4 7" id="KW-0812">Transmembrane</keyword>
<comment type="subcellular location">
    <subcellularLocation>
        <location evidence="1 7">Cell membrane</location>
        <topology evidence="1 7">Multi-pass membrane protein</topology>
    </subcellularLocation>
</comment>
<feature type="transmembrane region" description="Helical" evidence="7">
    <location>
        <begin position="302"/>
        <end position="321"/>
    </location>
</feature>
<dbReference type="EMBL" id="POTW01000024">
    <property type="protein sequence ID" value="PZF83513.1"/>
    <property type="molecule type" value="Genomic_DNA"/>
</dbReference>
<feature type="compositionally biased region" description="Basic residues" evidence="8">
    <location>
        <begin position="18"/>
        <end position="39"/>
    </location>
</feature>
<dbReference type="SUPFAM" id="SSF161098">
    <property type="entry name" value="MetI-like"/>
    <property type="match status" value="1"/>
</dbReference>
<dbReference type="InterPro" id="IPR035906">
    <property type="entry name" value="MetI-like_sf"/>
</dbReference>
<keyword evidence="6 7" id="KW-0472">Membrane</keyword>
<dbReference type="InterPro" id="IPR000515">
    <property type="entry name" value="MetI-like"/>
</dbReference>
<dbReference type="PANTHER" id="PTHR43386">
    <property type="entry name" value="OLIGOPEPTIDE TRANSPORT SYSTEM PERMEASE PROTEIN APPC"/>
    <property type="match status" value="1"/>
</dbReference>
<evidence type="ECO:0000256" key="8">
    <source>
        <dbReference type="SAM" id="MobiDB-lite"/>
    </source>
</evidence>
<dbReference type="PROSITE" id="PS50928">
    <property type="entry name" value="ABC_TM1"/>
    <property type="match status" value="1"/>
</dbReference>
<feature type="transmembrane region" description="Helical" evidence="7">
    <location>
        <begin position="245"/>
        <end position="267"/>
    </location>
</feature>
<keyword evidence="3" id="KW-1003">Cell membrane</keyword>
<feature type="transmembrane region" description="Helical" evidence="7">
    <location>
        <begin position="63"/>
        <end position="84"/>
    </location>
</feature>
<evidence type="ECO:0000256" key="4">
    <source>
        <dbReference type="ARBA" id="ARBA00022692"/>
    </source>
</evidence>
<evidence type="ECO:0000256" key="3">
    <source>
        <dbReference type="ARBA" id="ARBA00022475"/>
    </source>
</evidence>
<dbReference type="InterPro" id="IPR050366">
    <property type="entry name" value="BP-dependent_transpt_permease"/>
</dbReference>
<dbReference type="Proteomes" id="UP000248764">
    <property type="component" value="Unassembled WGS sequence"/>
</dbReference>
<dbReference type="Gene3D" id="1.10.3720.10">
    <property type="entry name" value="MetI-like"/>
    <property type="match status" value="1"/>
</dbReference>
<accession>A0A2W2CTM4</accession>
<dbReference type="InterPro" id="IPR025966">
    <property type="entry name" value="OppC_N"/>
</dbReference>
<sequence length="333" mass="35343">MSRPTIPDQVVPPPARAGGRRAAGRGVRPGRTRRGRPRGGGHAASTPHSLAGDAWRDLRRSPVFLISAAIIVVLVAMAAAPGLFTSTDPEACDLAFSRQPPSASAWFGYDLQGCDMYARTVYGARASILVGVLTTIGIAVVGSVIGMIAGYHGGWLDTLLSRVTDMFFAVPMLLGAIIVLATFPSTVQTPAWQTIGKVVLALGVLGWTTVARLMRSTVIQVKQAEYVQAARGLGAGSRRVLLRHVLPNAVAPVVVYSTIILGVFVVLEATLSFLGIGLRPPVISWGIAISEARAYIRQSPHMLLFPGAFLSVTVLAFIMLGDAVRDAFDPRLR</sequence>
<proteinExistence type="inferred from homology"/>